<reference evidence="2 3" key="1">
    <citation type="submission" date="2019-08" db="EMBL/GenBank/DDBJ databases">
        <authorList>
            <person name="Shi S."/>
        </authorList>
    </citation>
    <scope>NUCLEOTIDE SEQUENCE [LARGE SCALE GENOMIC DNA]</scope>
    <source>
        <strain evidence="2 3">GY10130</strain>
    </source>
</reference>
<organism evidence="2 3">
    <name type="scientific">Pontibacter qinzhouensis</name>
    <dbReference type="NCBI Taxonomy" id="2603253"/>
    <lineage>
        <taxon>Bacteria</taxon>
        <taxon>Pseudomonadati</taxon>
        <taxon>Bacteroidota</taxon>
        <taxon>Cytophagia</taxon>
        <taxon>Cytophagales</taxon>
        <taxon>Hymenobacteraceae</taxon>
        <taxon>Pontibacter</taxon>
    </lineage>
</organism>
<dbReference type="InterPro" id="IPR025438">
    <property type="entry name" value="DUF4180"/>
</dbReference>
<dbReference type="AlphaFoldDB" id="A0A5C8K6S8"/>
<dbReference type="Proteomes" id="UP000321926">
    <property type="component" value="Unassembled WGS sequence"/>
</dbReference>
<evidence type="ECO:0000259" key="1">
    <source>
        <dbReference type="Pfam" id="PF13788"/>
    </source>
</evidence>
<evidence type="ECO:0000313" key="3">
    <source>
        <dbReference type="Proteomes" id="UP000321926"/>
    </source>
</evidence>
<sequence length="124" mass="13980">MTIKEHTLNNDLVAEVIADDMVIKTVEDGTNLVGDLYYQNYNTVIIHQKNITPDFFILRTGVAGELLQKFSNYRIQLFIIGDFDREESKSLQSFIYESNKGALVNFVATLADAFKRLSIANPGS</sequence>
<gene>
    <name evidence="2" type="ORF">FVR03_09210</name>
</gene>
<keyword evidence="3" id="KW-1185">Reference proteome</keyword>
<comment type="caution">
    <text evidence="2">The sequence shown here is derived from an EMBL/GenBank/DDBJ whole genome shotgun (WGS) entry which is preliminary data.</text>
</comment>
<feature type="domain" description="DUF4180" evidence="1">
    <location>
        <begin position="9"/>
        <end position="117"/>
    </location>
</feature>
<proteinExistence type="predicted"/>
<dbReference type="Pfam" id="PF13788">
    <property type="entry name" value="DUF4180"/>
    <property type="match status" value="1"/>
</dbReference>
<evidence type="ECO:0000313" key="2">
    <source>
        <dbReference type="EMBL" id="TXK47560.1"/>
    </source>
</evidence>
<dbReference type="EMBL" id="VRTY01000028">
    <property type="protein sequence ID" value="TXK47560.1"/>
    <property type="molecule type" value="Genomic_DNA"/>
</dbReference>
<name>A0A5C8K6S8_9BACT</name>
<dbReference type="RefSeq" id="WP_147921453.1">
    <property type="nucleotide sequence ID" value="NZ_VRTY01000028.1"/>
</dbReference>
<protein>
    <submittedName>
        <fullName evidence="2">DUF4180 domain-containing protein</fullName>
    </submittedName>
</protein>
<dbReference type="OrthoDB" id="8595425at2"/>
<accession>A0A5C8K6S8</accession>